<dbReference type="SUPFAM" id="SSF54631">
    <property type="entry name" value="CBS-domain pair"/>
    <property type="match status" value="1"/>
</dbReference>
<keyword evidence="1 2" id="KW-0129">CBS domain</keyword>
<dbReference type="Gene3D" id="3.10.580.10">
    <property type="entry name" value="CBS-domain"/>
    <property type="match status" value="1"/>
</dbReference>
<dbReference type="InterPro" id="IPR007055">
    <property type="entry name" value="BON_dom"/>
</dbReference>
<dbReference type="PANTHER" id="PTHR43080">
    <property type="entry name" value="CBS DOMAIN-CONTAINING PROTEIN CBSX3, MITOCHONDRIAL"/>
    <property type="match status" value="1"/>
</dbReference>
<feature type="domain" description="CBS" evidence="4">
    <location>
        <begin position="7"/>
        <end position="63"/>
    </location>
</feature>
<evidence type="ECO:0000259" key="3">
    <source>
        <dbReference type="PROSITE" id="PS50914"/>
    </source>
</evidence>
<sequence>MRASDIMTRDVKTVAPEATIDEAVNVLLSIRASGLPVLDSAGRLVGIVSESDFLHRVEIGTAKRRPRWIEFLLGPGEVAEAYVMSHSRRVGDVMTRDVVTVPANASLSEIVAVMDKRKVKRVPVVTGDELVGIVTRSDLLRALTASRQASPAAPLGDQAILDRLIEELKEQGFASPRTLDVTVDQGVVTLTGEIFDERQRGALICAAENIPGVTKVLDQLVWIEPFSGMTLESKTGMM</sequence>
<reference evidence="5 6" key="1">
    <citation type="submission" date="2019-11" db="EMBL/GenBank/DDBJ databases">
        <title>Whole-genome sequence of a Rhodoblastus acidophilus DSM 142.</title>
        <authorList>
            <person name="Kyndt J.A."/>
            <person name="Meyer T.E."/>
        </authorList>
    </citation>
    <scope>NUCLEOTIDE SEQUENCE [LARGE SCALE GENOMIC DNA]</scope>
    <source>
        <strain evidence="5 6">DSM 142</strain>
    </source>
</reference>
<dbReference type="PIRSF" id="PIRSF036990">
    <property type="entry name" value="UCP036990_CBS_BON"/>
    <property type="match status" value="1"/>
</dbReference>
<dbReference type="RefSeq" id="WP_155445877.1">
    <property type="nucleotide sequence ID" value="NZ_JAOQNR010000006.1"/>
</dbReference>
<dbReference type="AlphaFoldDB" id="A0A6N8DKS9"/>
<evidence type="ECO:0000313" key="6">
    <source>
        <dbReference type="Proteomes" id="UP000439113"/>
    </source>
</evidence>
<evidence type="ECO:0000313" key="5">
    <source>
        <dbReference type="EMBL" id="MTV31190.1"/>
    </source>
</evidence>
<name>A0A6N8DKS9_RHOAC</name>
<feature type="domain" description="CBS" evidence="4">
    <location>
        <begin position="94"/>
        <end position="150"/>
    </location>
</feature>
<dbReference type="Proteomes" id="UP000439113">
    <property type="component" value="Unassembled WGS sequence"/>
</dbReference>
<dbReference type="PROSITE" id="PS51371">
    <property type="entry name" value="CBS"/>
    <property type="match status" value="2"/>
</dbReference>
<gene>
    <name evidence="5" type="ORF">GJ654_09305</name>
</gene>
<organism evidence="5 6">
    <name type="scientific">Rhodoblastus acidophilus</name>
    <name type="common">Rhodopseudomonas acidophila</name>
    <dbReference type="NCBI Taxonomy" id="1074"/>
    <lineage>
        <taxon>Bacteria</taxon>
        <taxon>Pseudomonadati</taxon>
        <taxon>Pseudomonadota</taxon>
        <taxon>Alphaproteobacteria</taxon>
        <taxon>Hyphomicrobiales</taxon>
        <taxon>Rhodoblastaceae</taxon>
        <taxon>Rhodoblastus</taxon>
    </lineage>
</organism>
<dbReference type="InterPro" id="IPR046342">
    <property type="entry name" value="CBS_dom_sf"/>
</dbReference>
<dbReference type="PROSITE" id="PS50914">
    <property type="entry name" value="BON"/>
    <property type="match status" value="1"/>
</dbReference>
<evidence type="ECO:0000259" key="4">
    <source>
        <dbReference type="PROSITE" id="PS51371"/>
    </source>
</evidence>
<dbReference type="SMART" id="SM00116">
    <property type="entry name" value="CBS"/>
    <property type="match status" value="2"/>
</dbReference>
<evidence type="ECO:0000256" key="1">
    <source>
        <dbReference type="ARBA" id="ARBA00023122"/>
    </source>
</evidence>
<dbReference type="PANTHER" id="PTHR43080:SF26">
    <property type="entry name" value="REGULATORY PROTEIN"/>
    <property type="match status" value="1"/>
</dbReference>
<dbReference type="Pfam" id="PF04972">
    <property type="entry name" value="BON"/>
    <property type="match status" value="1"/>
</dbReference>
<accession>A0A6N8DKS9</accession>
<dbReference type="OrthoDB" id="9783590at2"/>
<evidence type="ECO:0000256" key="2">
    <source>
        <dbReference type="PROSITE-ProRule" id="PRU00703"/>
    </source>
</evidence>
<dbReference type="InterPro" id="IPR017080">
    <property type="entry name" value="UCP036990_CBS_BON"/>
</dbReference>
<comment type="caution">
    <text evidence="5">The sequence shown here is derived from an EMBL/GenBank/DDBJ whole genome shotgun (WGS) entry which is preliminary data.</text>
</comment>
<dbReference type="EMBL" id="WNKS01000006">
    <property type="protein sequence ID" value="MTV31190.1"/>
    <property type="molecule type" value="Genomic_DNA"/>
</dbReference>
<dbReference type="CDD" id="cd04586">
    <property type="entry name" value="CBS_pair_BON_assoc"/>
    <property type="match status" value="1"/>
</dbReference>
<feature type="domain" description="BON" evidence="3">
    <location>
        <begin position="156"/>
        <end position="224"/>
    </location>
</feature>
<dbReference type="Pfam" id="PF00571">
    <property type="entry name" value="CBS"/>
    <property type="match status" value="2"/>
</dbReference>
<dbReference type="SMART" id="SM00749">
    <property type="entry name" value="BON"/>
    <property type="match status" value="1"/>
</dbReference>
<dbReference type="InterPro" id="IPR014004">
    <property type="entry name" value="Transpt-assoc_nodulatn_dom_bac"/>
</dbReference>
<dbReference type="Gene3D" id="3.30.1340.30">
    <property type="match status" value="1"/>
</dbReference>
<protein>
    <submittedName>
        <fullName evidence="5">CBS domain-containing protein</fullName>
    </submittedName>
</protein>
<dbReference type="InterPro" id="IPR051257">
    <property type="entry name" value="Diverse_CBS-Domain"/>
</dbReference>
<dbReference type="InterPro" id="IPR000644">
    <property type="entry name" value="CBS_dom"/>
</dbReference>
<proteinExistence type="predicted"/>